<dbReference type="Proteomes" id="UP000325122">
    <property type="component" value="Unassembled WGS sequence"/>
</dbReference>
<comment type="caution">
    <text evidence="1">The sequence shown here is derived from an EMBL/GenBank/DDBJ whole genome shotgun (WGS) entry which is preliminary data.</text>
</comment>
<evidence type="ECO:0000313" key="2">
    <source>
        <dbReference type="Proteomes" id="UP000325122"/>
    </source>
</evidence>
<evidence type="ECO:0008006" key="3">
    <source>
        <dbReference type="Google" id="ProtNLM"/>
    </source>
</evidence>
<reference evidence="1 2" key="1">
    <citation type="submission" date="2019-09" db="EMBL/GenBank/DDBJ databases">
        <authorList>
            <person name="Kevbrin V."/>
            <person name="Grouzdev D.S."/>
        </authorList>
    </citation>
    <scope>NUCLEOTIDE SEQUENCE [LARGE SCALE GENOMIC DNA]</scope>
    <source>
        <strain evidence="1 2">G-192</strain>
    </source>
</reference>
<gene>
    <name evidence="1" type="ORF">F1654_07065</name>
</gene>
<proteinExistence type="predicted"/>
<dbReference type="AlphaFoldDB" id="A0A5M6ZK00"/>
<accession>A0A5M6ZK00</accession>
<evidence type="ECO:0000313" key="1">
    <source>
        <dbReference type="EMBL" id="KAA5803558.1"/>
    </source>
</evidence>
<dbReference type="EMBL" id="VWOJ01000002">
    <property type="protein sequence ID" value="KAA5803558.1"/>
    <property type="molecule type" value="Genomic_DNA"/>
</dbReference>
<dbReference type="RefSeq" id="WP_150022826.1">
    <property type="nucleotide sequence ID" value="NZ_VWOJ01000002.1"/>
</dbReference>
<organism evidence="1 2">
    <name type="scientific">Alkalicaulis satelles</name>
    <dbReference type="NCBI Taxonomy" id="2609175"/>
    <lineage>
        <taxon>Bacteria</taxon>
        <taxon>Pseudomonadati</taxon>
        <taxon>Pseudomonadota</taxon>
        <taxon>Alphaproteobacteria</taxon>
        <taxon>Maricaulales</taxon>
        <taxon>Maricaulaceae</taxon>
        <taxon>Alkalicaulis</taxon>
    </lineage>
</organism>
<keyword evidence="2" id="KW-1185">Reference proteome</keyword>
<sequence>MRWFMSLLAILVLIEAGVRFCPGALGLEAHAHEAASTHAMPDCHGAPAVPDADPAGSDPACFGGVACGACVHFSVLDMAAAGAPGMNAVLPQPLAVHDAGPSALRLTDPPPPKR</sequence>
<protein>
    <recommendedName>
        <fullName evidence="3">DUF2946 domain-containing protein</fullName>
    </recommendedName>
</protein>
<name>A0A5M6ZK00_9PROT</name>